<dbReference type="OrthoDB" id="431068at2759"/>
<dbReference type="Pfam" id="PF00076">
    <property type="entry name" value="RRM_1"/>
    <property type="match status" value="2"/>
</dbReference>
<evidence type="ECO:0000256" key="1">
    <source>
        <dbReference type="ARBA" id="ARBA00022737"/>
    </source>
</evidence>
<dbReference type="InterPro" id="IPR012677">
    <property type="entry name" value="Nucleotide-bd_a/b_plait_sf"/>
</dbReference>
<reference evidence="5" key="2">
    <citation type="journal article" date="2018" name="Environ. Sci. Technol.">
        <title>The Toxicogenome of Hyalella azteca: A Model for Sediment Ecotoxicology and Evolutionary Toxicology.</title>
        <authorList>
            <person name="Poynton H.C."/>
            <person name="Hasenbein S."/>
            <person name="Benoit J.B."/>
            <person name="Sepulveda M.S."/>
            <person name="Poelchau M.F."/>
            <person name="Hughes D.S.T."/>
            <person name="Murali S.C."/>
            <person name="Chen S."/>
            <person name="Glastad K.M."/>
            <person name="Goodisman M.A.D."/>
            <person name="Werren J.H."/>
            <person name="Vineis J.H."/>
            <person name="Bowen J.L."/>
            <person name="Friedrich M."/>
            <person name="Jones J."/>
            <person name="Robertson H.M."/>
            <person name="Feyereisen R."/>
            <person name="Mechler-Hickson A."/>
            <person name="Mathers N."/>
            <person name="Lee C.E."/>
            <person name="Colbourne J.K."/>
            <person name="Biales A."/>
            <person name="Johnston J.S."/>
            <person name="Wellborn G.A."/>
            <person name="Rosendale A.J."/>
            <person name="Cridge A.G."/>
            <person name="Munoz-Torres M.C."/>
            <person name="Bain P.A."/>
            <person name="Manny A.R."/>
            <person name="Major K.M."/>
            <person name="Lambert F.N."/>
            <person name="Vulpe C.D."/>
            <person name="Tuck P."/>
            <person name="Blalock B.J."/>
            <person name="Lin Y.Y."/>
            <person name="Smith M.E."/>
            <person name="Ochoa-Acuna H."/>
            <person name="Chen M.M."/>
            <person name="Childers C.P."/>
            <person name="Qu J."/>
            <person name="Dugan S."/>
            <person name="Lee S.L."/>
            <person name="Chao H."/>
            <person name="Dinh H."/>
            <person name="Han Y."/>
            <person name="Doddapaneni H."/>
            <person name="Worley K.C."/>
            <person name="Muzny D.M."/>
            <person name="Gibbs R.A."/>
            <person name="Richards S."/>
        </authorList>
    </citation>
    <scope>NUCLEOTIDE SEQUENCE</scope>
    <source>
        <strain evidence="5">HAZT.00-mixed</strain>
        <tissue evidence="5">Whole organism</tissue>
    </source>
</reference>
<protein>
    <recommendedName>
        <fullName evidence="4">RRM domain-containing protein</fullName>
    </recommendedName>
</protein>
<comment type="caution">
    <text evidence="5">The sequence shown here is derived from an EMBL/GenBank/DDBJ whole genome shotgun (WGS) entry which is preliminary data.</text>
</comment>
<reference evidence="5" key="1">
    <citation type="submission" date="2014-08" db="EMBL/GenBank/DDBJ databases">
        <authorList>
            <person name="Murali S."/>
            <person name="Richards S."/>
            <person name="Bandaranaike D."/>
            <person name="Bellair M."/>
            <person name="Blankenburg K."/>
            <person name="Chao H."/>
            <person name="Dinh H."/>
            <person name="Doddapaneni H."/>
            <person name="Dugan-Rocha S."/>
            <person name="Elkadiri S."/>
            <person name="Gnanaolivu R."/>
            <person name="Hughes D."/>
            <person name="Lee S."/>
            <person name="Li M."/>
            <person name="Ming W."/>
            <person name="Munidasa M."/>
            <person name="Muniz J."/>
            <person name="Nguyen L."/>
            <person name="Osuji N."/>
            <person name="Pu L.-L."/>
            <person name="Puazo M."/>
            <person name="Skinner E."/>
            <person name="Qu C."/>
            <person name="Quiroz J."/>
            <person name="Raj R."/>
            <person name="Weissenberger G."/>
            <person name="Xin Y."/>
            <person name="Zou X."/>
            <person name="Han Y."/>
            <person name="Worley K."/>
            <person name="Muzny D."/>
            <person name="Gibbs R."/>
        </authorList>
    </citation>
    <scope>NUCLEOTIDE SEQUENCE</scope>
    <source>
        <strain evidence="5">HAZT.00-mixed</strain>
        <tissue evidence="5">Whole organism</tissue>
    </source>
</reference>
<dbReference type="InterPro" id="IPR050666">
    <property type="entry name" value="ESRP"/>
</dbReference>
<organism evidence="5">
    <name type="scientific">Hyalella azteca</name>
    <name type="common">Amphipod</name>
    <dbReference type="NCBI Taxonomy" id="294128"/>
    <lineage>
        <taxon>Eukaryota</taxon>
        <taxon>Metazoa</taxon>
        <taxon>Ecdysozoa</taxon>
        <taxon>Arthropoda</taxon>
        <taxon>Crustacea</taxon>
        <taxon>Multicrustacea</taxon>
        <taxon>Malacostraca</taxon>
        <taxon>Eumalacostraca</taxon>
        <taxon>Peracarida</taxon>
        <taxon>Amphipoda</taxon>
        <taxon>Senticaudata</taxon>
        <taxon>Talitrida</taxon>
        <taxon>Talitroidea</taxon>
        <taxon>Hyalellidae</taxon>
        <taxon>Hyalella</taxon>
    </lineage>
</organism>
<name>A0A6A0HCF5_HYAAZ</name>
<feature type="domain" description="RRM" evidence="4">
    <location>
        <begin position="103"/>
        <end position="198"/>
    </location>
</feature>
<proteinExistence type="predicted"/>
<dbReference type="Proteomes" id="UP000711488">
    <property type="component" value="Unassembled WGS sequence"/>
</dbReference>
<dbReference type="EMBL" id="JQDR03001740">
    <property type="protein sequence ID" value="KAA0203402.1"/>
    <property type="molecule type" value="Genomic_DNA"/>
</dbReference>
<evidence type="ECO:0000313" key="5">
    <source>
        <dbReference type="EMBL" id="KAA0203402.1"/>
    </source>
</evidence>
<gene>
    <name evidence="5" type="ORF">HAZT_HAZT000863</name>
</gene>
<dbReference type="AlphaFoldDB" id="A0A6A0HCF5"/>
<dbReference type="PROSITE" id="PS50102">
    <property type="entry name" value="RRM"/>
    <property type="match status" value="2"/>
</dbReference>
<dbReference type="Gene3D" id="3.30.70.330">
    <property type="match status" value="2"/>
</dbReference>
<dbReference type="GO" id="GO:0003723">
    <property type="term" value="F:RNA binding"/>
    <property type="evidence" value="ECO:0007669"/>
    <property type="project" value="UniProtKB-UniRule"/>
</dbReference>
<dbReference type="SMART" id="SM00360">
    <property type="entry name" value="RRM"/>
    <property type="match status" value="2"/>
</dbReference>
<evidence type="ECO:0000259" key="4">
    <source>
        <dbReference type="PROSITE" id="PS50102"/>
    </source>
</evidence>
<reference evidence="5" key="3">
    <citation type="submission" date="2019-06" db="EMBL/GenBank/DDBJ databases">
        <authorList>
            <person name="Poynton C."/>
            <person name="Hasenbein S."/>
            <person name="Benoit J.B."/>
            <person name="Sepulveda M.S."/>
            <person name="Poelchau M.F."/>
            <person name="Murali S.C."/>
            <person name="Chen S."/>
            <person name="Glastad K.M."/>
            <person name="Werren J.H."/>
            <person name="Vineis J.H."/>
            <person name="Bowen J.L."/>
            <person name="Friedrich M."/>
            <person name="Jones J."/>
            <person name="Robertson H.M."/>
            <person name="Feyereisen R."/>
            <person name="Mechler-Hickson A."/>
            <person name="Mathers N."/>
            <person name="Lee C.E."/>
            <person name="Colbourne J.K."/>
            <person name="Biales A."/>
            <person name="Johnston J.S."/>
            <person name="Wellborn G.A."/>
            <person name="Rosendale A.J."/>
            <person name="Cridge A.G."/>
            <person name="Munoz-Torres M.C."/>
            <person name="Bain P.A."/>
            <person name="Manny A.R."/>
            <person name="Major K.M."/>
            <person name="Lambert F.N."/>
            <person name="Vulpe C.D."/>
            <person name="Tuck P."/>
            <person name="Blalock B.J."/>
            <person name="Lin Y.-Y."/>
            <person name="Smith M.E."/>
            <person name="Ochoa-Acuna H."/>
            <person name="Chen M.-J.M."/>
            <person name="Childers C.P."/>
            <person name="Qu J."/>
            <person name="Dugan S."/>
            <person name="Lee S.L."/>
            <person name="Chao H."/>
            <person name="Dinh H."/>
            <person name="Han Y."/>
            <person name="Doddapaneni H."/>
            <person name="Worley K.C."/>
            <person name="Muzny D.M."/>
            <person name="Gibbs R.A."/>
            <person name="Richards S."/>
        </authorList>
    </citation>
    <scope>NUCLEOTIDE SEQUENCE</scope>
    <source>
        <strain evidence="5">HAZT.00-mixed</strain>
        <tissue evidence="5">Whole organism</tissue>
    </source>
</reference>
<dbReference type="InterPro" id="IPR035979">
    <property type="entry name" value="RBD_domain_sf"/>
</dbReference>
<sequence>MSEDIVLRLRGLPWSTTEEEIVKFFDPVELAGGIDGVHITLSRDGRPSGEAYVELANMEDLSEAEKKHNQHIGRRYVEVFRARRSEMERSMNRGKFPDNKDDCCVRLQGLPYGCSKEEILQFFTGLEVVPNGIAQPTDYQGRTTGEAFVQFVDKETAERAHEKHKEKIAHRWGDRRWWCKYVEMDAVFLVLRIGNCTSCCQICHVENHRCVGRE</sequence>
<feature type="domain" description="RRM" evidence="4">
    <location>
        <begin position="5"/>
        <end position="84"/>
    </location>
</feature>
<dbReference type="SUPFAM" id="SSF54928">
    <property type="entry name" value="RNA-binding domain, RBD"/>
    <property type="match status" value="1"/>
</dbReference>
<keyword evidence="1" id="KW-0677">Repeat</keyword>
<dbReference type="InterPro" id="IPR000504">
    <property type="entry name" value="RRM_dom"/>
</dbReference>
<evidence type="ECO:0000256" key="3">
    <source>
        <dbReference type="PROSITE-ProRule" id="PRU00176"/>
    </source>
</evidence>
<dbReference type="PANTHER" id="PTHR13976">
    <property type="entry name" value="HETEROGENEOUS NUCLEAR RIBONUCLEOPROTEIN-RELATED"/>
    <property type="match status" value="1"/>
</dbReference>
<keyword evidence="2 3" id="KW-0694">RNA-binding</keyword>
<evidence type="ECO:0000256" key="2">
    <source>
        <dbReference type="ARBA" id="ARBA00022884"/>
    </source>
</evidence>
<accession>A0A6A0HCF5</accession>